<name>A0ABY4WB66_9BACL</name>
<evidence type="ECO:0000313" key="1">
    <source>
        <dbReference type="EMBL" id="USG64004.1"/>
    </source>
</evidence>
<proteinExistence type="predicted"/>
<dbReference type="Proteomes" id="UP001056500">
    <property type="component" value="Chromosome"/>
</dbReference>
<keyword evidence="2" id="KW-1185">Reference proteome</keyword>
<dbReference type="RefSeq" id="WP_251871089.1">
    <property type="nucleotide sequence ID" value="NZ_CP098755.1"/>
</dbReference>
<gene>
    <name evidence="1" type="ORF">NDK47_17800</name>
</gene>
<organism evidence="1 2">
    <name type="scientific">Brevibacillus ruminantium</name>
    <dbReference type="NCBI Taxonomy" id="2950604"/>
    <lineage>
        <taxon>Bacteria</taxon>
        <taxon>Bacillati</taxon>
        <taxon>Bacillota</taxon>
        <taxon>Bacilli</taxon>
        <taxon>Bacillales</taxon>
        <taxon>Paenibacillaceae</taxon>
        <taxon>Brevibacillus</taxon>
    </lineage>
</organism>
<reference evidence="1" key="1">
    <citation type="submission" date="2022-06" db="EMBL/GenBank/DDBJ databases">
        <title>Genome sequencing of Brevibacillus sp. BB3-R1.</title>
        <authorList>
            <person name="Heo J."/>
            <person name="Lee D."/>
            <person name="Won M."/>
            <person name="Han B.-H."/>
            <person name="Hong S.-B."/>
            <person name="Kwon S.-W."/>
        </authorList>
    </citation>
    <scope>NUCLEOTIDE SEQUENCE</scope>
    <source>
        <strain evidence="1">BB3-R1</strain>
    </source>
</reference>
<dbReference type="EMBL" id="CP098755">
    <property type="protein sequence ID" value="USG64004.1"/>
    <property type="molecule type" value="Genomic_DNA"/>
</dbReference>
<protein>
    <submittedName>
        <fullName evidence="1">Uncharacterized protein</fullName>
    </submittedName>
</protein>
<sequence length="170" mass="20534">MKRYFKVQPGTREWELFNKLWTYQDKWLKLKPTMDKLLGCDVDKNLATNSRELYMASPPKHLQDQFTKNPDKEGFYRAKSNSNIQKQWKEFVKIYELEDYNITMLIWDLGISISDMNAIKAAYPLMNDDYYFELREKNQWEGYTWAIEVDEPTFLRVRADWLESQHKHSA</sequence>
<evidence type="ECO:0000313" key="2">
    <source>
        <dbReference type="Proteomes" id="UP001056500"/>
    </source>
</evidence>
<accession>A0ABY4WB66</accession>